<dbReference type="Proteomes" id="UP000463983">
    <property type="component" value="Chromosome"/>
</dbReference>
<dbReference type="EMBL" id="CP047901">
    <property type="protein sequence ID" value="QHO63416.1"/>
    <property type="molecule type" value="Genomic_DNA"/>
</dbReference>
<sequence length="113" mass="12583">MILYIDTTNSLKTIIEINDMRFVQNYSSPREQNTLLFIDRVLKDNNVNLNDITSIKVNPGPGSFTGTRVGVTIANTLAQSLNIPINGKKTPINVNYENPPNITKPKTARVVIK</sequence>
<dbReference type="InterPro" id="IPR043129">
    <property type="entry name" value="ATPase_NBD"/>
</dbReference>
<dbReference type="InterPro" id="IPR000905">
    <property type="entry name" value="Gcp-like_dom"/>
</dbReference>
<accession>A0A857N5T2</accession>
<feature type="domain" description="Gcp-like" evidence="1">
    <location>
        <begin position="32"/>
        <end position="86"/>
    </location>
</feature>
<protein>
    <recommendedName>
        <fullName evidence="1">Gcp-like domain-containing protein</fullName>
    </recommendedName>
</protein>
<name>A0A857N5T2_9BACT</name>
<dbReference type="Gene3D" id="3.30.420.40">
    <property type="match status" value="1"/>
</dbReference>
<organism evidence="2 3">
    <name type="scientific">Candidatus Chazhemtobacterium aquaticus</name>
    <dbReference type="NCBI Taxonomy" id="2715735"/>
    <lineage>
        <taxon>Bacteria</taxon>
        <taxon>Candidatus Chazhemtobacteraceae</taxon>
        <taxon>Candidatus Chazhemtobacterium</taxon>
    </lineage>
</organism>
<dbReference type="RefSeq" id="WP_161931799.1">
    <property type="nucleotide sequence ID" value="NZ_CP047901.1"/>
</dbReference>
<evidence type="ECO:0000259" key="1">
    <source>
        <dbReference type="Pfam" id="PF00814"/>
    </source>
</evidence>
<dbReference type="KEGG" id="caqa:MICH65_0435"/>
<dbReference type="AlphaFoldDB" id="A0A857N5T2"/>
<gene>
    <name evidence="2" type="ORF">MICH65_0435</name>
</gene>
<dbReference type="Pfam" id="PF00814">
    <property type="entry name" value="TsaD"/>
    <property type="match status" value="1"/>
</dbReference>
<reference evidence="3" key="1">
    <citation type="journal article" date="2020" name="Microorganisms">
        <title>Complete Genome of a Member of a New Bacterial Lineage in the Microgenomates Group Reveals an Unusual Nucleotide Composition Disparity Between Two Strands of DNA and Limited Metabolic Potential.</title>
        <authorList>
            <person name="Kadnikov V.V."/>
            <person name="Mardanov A.V."/>
            <person name="Beletsky A.V."/>
            <person name="Karnachuk O.V."/>
            <person name="Ravin N.V."/>
        </authorList>
    </citation>
    <scope>NUCLEOTIDE SEQUENCE [LARGE SCALE GENOMIC DNA]</scope>
</reference>
<evidence type="ECO:0000313" key="2">
    <source>
        <dbReference type="EMBL" id="QHO63416.1"/>
    </source>
</evidence>
<dbReference type="SUPFAM" id="SSF53067">
    <property type="entry name" value="Actin-like ATPase domain"/>
    <property type="match status" value="1"/>
</dbReference>
<proteinExistence type="predicted"/>
<keyword evidence="3" id="KW-1185">Reference proteome</keyword>
<evidence type="ECO:0000313" key="3">
    <source>
        <dbReference type="Proteomes" id="UP000463983"/>
    </source>
</evidence>